<evidence type="ECO:0000313" key="5">
    <source>
        <dbReference type="EnsemblMetazoa" id="PPAI010750-PA"/>
    </source>
</evidence>
<keyword evidence="6" id="KW-1185">Reference proteome</keyword>
<dbReference type="EMBL" id="AJVK01019088">
    <property type="status" value="NOT_ANNOTATED_CDS"/>
    <property type="molecule type" value="Genomic_DNA"/>
</dbReference>
<feature type="compositionally biased region" description="Basic and acidic residues" evidence="4">
    <location>
        <begin position="214"/>
        <end position="227"/>
    </location>
</feature>
<evidence type="ECO:0000256" key="2">
    <source>
        <dbReference type="ARBA" id="ARBA00023054"/>
    </source>
</evidence>
<feature type="region of interest" description="Disordered" evidence="4">
    <location>
        <begin position="202"/>
        <end position="227"/>
    </location>
</feature>
<keyword evidence="2 3" id="KW-0175">Coiled coil</keyword>
<sequence length="410" mass="47732">MSITLEQIIQDAKHAANRLSEQSKFASSLYFKCLVVNEKLETMRMDDTEALNRVARGGHTNAELVMVINQEIRENPHMREIQQENRELKACLEDYQRTMEQIMTKYREHTQRKVLSNKLDLPDVNFLQQKDEIIKQQNEKILEMAAVMQRAASMDEDQIHRETEGLIRLVRENEGLRELLQISRQFGSINYGSDGYKVEKSIQTSDLSDDDETQDRTIEEKKDADSEKALENLANPEHPEAKESQKFVMACLEDYQRTMEHIMTKYREHTQRKVLSNKLDLPDVNFLQQKDEIIKQQNEKILEMAAVMQRAASMDEDQIHRETEGLIRLVRENEGLRELLQISRQFGSINYGSDGFKVEKSIQTSDLSDDDETQDRTVEEKKDADNEKTLKKSEKPEETSKELVAKESSE</sequence>
<protein>
    <submittedName>
        <fullName evidence="5">Uncharacterized protein</fullName>
    </submittedName>
</protein>
<dbReference type="Pfam" id="PF05769">
    <property type="entry name" value="SIKE"/>
    <property type="match status" value="2"/>
</dbReference>
<organism evidence="5 6">
    <name type="scientific">Phlebotomus papatasi</name>
    <name type="common">Sandfly</name>
    <dbReference type="NCBI Taxonomy" id="29031"/>
    <lineage>
        <taxon>Eukaryota</taxon>
        <taxon>Metazoa</taxon>
        <taxon>Ecdysozoa</taxon>
        <taxon>Arthropoda</taxon>
        <taxon>Hexapoda</taxon>
        <taxon>Insecta</taxon>
        <taxon>Pterygota</taxon>
        <taxon>Neoptera</taxon>
        <taxon>Endopterygota</taxon>
        <taxon>Diptera</taxon>
        <taxon>Nematocera</taxon>
        <taxon>Psychodoidea</taxon>
        <taxon>Psychodidae</taxon>
        <taxon>Phlebotomus</taxon>
        <taxon>Phlebotomus</taxon>
    </lineage>
</organism>
<reference evidence="5" key="1">
    <citation type="submission" date="2022-08" db="UniProtKB">
        <authorList>
            <consortium name="EnsemblMetazoa"/>
        </authorList>
    </citation>
    <scope>IDENTIFICATION</scope>
    <source>
        <strain evidence="5">Israel</strain>
    </source>
</reference>
<evidence type="ECO:0000256" key="3">
    <source>
        <dbReference type="SAM" id="Coils"/>
    </source>
</evidence>
<dbReference type="VEuPathDB" id="VectorBase:PPAPM1_008568"/>
<comment type="similarity">
    <text evidence="1">Belongs to the SIKE family.</text>
</comment>
<dbReference type="InterPro" id="IPR008555">
    <property type="entry name" value="SIKE"/>
</dbReference>
<dbReference type="Proteomes" id="UP000092462">
    <property type="component" value="Unassembled WGS sequence"/>
</dbReference>
<evidence type="ECO:0000256" key="1">
    <source>
        <dbReference type="ARBA" id="ARBA00005537"/>
    </source>
</evidence>
<dbReference type="PANTHER" id="PTHR12186">
    <property type="entry name" value="SIKE FAMILY MEMBER"/>
    <property type="match status" value="1"/>
</dbReference>
<feature type="coiled-coil region" evidence="3">
    <location>
        <begin position="78"/>
        <end position="112"/>
    </location>
</feature>
<dbReference type="AlphaFoldDB" id="A0A1B0DQF9"/>
<name>A0A1B0DQF9_PHLPP</name>
<evidence type="ECO:0000256" key="4">
    <source>
        <dbReference type="SAM" id="MobiDB-lite"/>
    </source>
</evidence>
<dbReference type="EnsemblMetazoa" id="PPAI010750-RA">
    <property type="protein sequence ID" value="PPAI010750-PA"/>
    <property type="gene ID" value="PPAI010750"/>
</dbReference>
<proteinExistence type="inferred from homology"/>
<dbReference type="PANTHER" id="PTHR12186:SF2">
    <property type="entry name" value="FGFR1 ONCOGENE PARTNER 2 HOMOLOG"/>
    <property type="match status" value="1"/>
</dbReference>
<evidence type="ECO:0000313" key="6">
    <source>
        <dbReference type="Proteomes" id="UP000092462"/>
    </source>
</evidence>
<feature type="region of interest" description="Disordered" evidence="4">
    <location>
        <begin position="362"/>
        <end position="410"/>
    </location>
</feature>
<dbReference type="VEuPathDB" id="VectorBase:PPAI010750"/>
<accession>A0A1B0DQF9</accession>
<feature type="compositionally biased region" description="Basic and acidic residues" evidence="4">
    <location>
        <begin position="374"/>
        <end position="410"/>
    </location>
</feature>